<dbReference type="Pfam" id="PF13560">
    <property type="entry name" value="HTH_31"/>
    <property type="match status" value="1"/>
</dbReference>
<dbReference type="SUPFAM" id="SSF47413">
    <property type="entry name" value="lambda repressor-like DNA-binding domains"/>
    <property type="match status" value="1"/>
</dbReference>
<organism evidence="3 4">
    <name type="scientific">Saccharopolyspora mangrovi</name>
    <dbReference type="NCBI Taxonomy" id="3082379"/>
    <lineage>
        <taxon>Bacteria</taxon>
        <taxon>Bacillati</taxon>
        <taxon>Actinomycetota</taxon>
        <taxon>Actinomycetes</taxon>
        <taxon>Pseudonocardiales</taxon>
        <taxon>Pseudonocardiaceae</taxon>
        <taxon>Saccharopolyspora</taxon>
    </lineage>
</organism>
<feature type="domain" description="HTH cro/C1-type" evidence="2">
    <location>
        <begin position="78"/>
        <end position="125"/>
    </location>
</feature>
<dbReference type="Pfam" id="PF17765">
    <property type="entry name" value="MLTR_LBD"/>
    <property type="match status" value="1"/>
</dbReference>
<evidence type="ECO:0000313" key="4">
    <source>
        <dbReference type="Proteomes" id="UP001327093"/>
    </source>
</evidence>
<gene>
    <name evidence="3" type="ORF">R4I43_01955</name>
</gene>
<dbReference type="Proteomes" id="UP001327093">
    <property type="component" value="Unassembled WGS sequence"/>
</dbReference>
<sequence length="331" mass="36481">MSWVFLSSVTSTSLRPGAEDNQLPLTRGMSSPGSGARSGRRLGGVNLAELGDFLKKRRDRIRPSEVGLPTGPRRRVPGLRREEVAQLTGASVDYYIELERGGGAQPSEQMLAALSRALRLTRDERDHLYALAGRPLPLRGGSAAHVHPGMLDLLDRLSGTPAQVITDLHVTLVQNDLAVALLGPKVPETGMRASFVHRWFTDPSSRALYPEEDHAHHAWTFVADLRAAVARRSPDDPEARELVEDLQQRSPEFAALWSRHDIAIRREERKRLVHPELGTIEVNCLNLVSEDCRQRLLWFTPAVGTDSADKLDLLGVVGTQALAPDADSARF</sequence>
<dbReference type="PROSITE" id="PS50943">
    <property type="entry name" value="HTH_CROC1"/>
    <property type="match status" value="1"/>
</dbReference>
<feature type="compositionally biased region" description="Low complexity" evidence="1">
    <location>
        <begin position="27"/>
        <end position="37"/>
    </location>
</feature>
<dbReference type="RefSeq" id="WP_324263723.1">
    <property type="nucleotide sequence ID" value="NZ_JAWLNX010000001.1"/>
</dbReference>
<reference evidence="3 4" key="1">
    <citation type="submission" date="2023-10" db="EMBL/GenBank/DDBJ databases">
        <title>Saccharopolyspora sp. nov., isolated from mangrove soil.</title>
        <authorList>
            <person name="Lu Y."/>
            <person name="Liu W."/>
        </authorList>
    </citation>
    <scope>NUCLEOTIDE SEQUENCE [LARGE SCALE GENOMIC DNA]</scope>
    <source>
        <strain evidence="3 4">S2-29</strain>
    </source>
</reference>
<dbReference type="Gene3D" id="3.30.450.180">
    <property type="match status" value="1"/>
</dbReference>
<feature type="region of interest" description="Disordered" evidence="1">
    <location>
        <begin position="9"/>
        <end position="42"/>
    </location>
</feature>
<dbReference type="PANTHER" id="PTHR35010">
    <property type="entry name" value="BLL4672 PROTEIN-RELATED"/>
    <property type="match status" value="1"/>
</dbReference>
<keyword evidence="4" id="KW-1185">Reference proteome</keyword>
<evidence type="ECO:0000256" key="1">
    <source>
        <dbReference type="SAM" id="MobiDB-lite"/>
    </source>
</evidence>
<comment type="caution">
    <text evidence="3">The sequence shown here is derived from an EMBL/GenBank/DDBJ whole genome shotgun (WGS) entry which is preliminary data.</text>
</comment>
<dbReference type="InterPro" id="IPR001387">
    <property type="entry name" value="Cro/C1-type_HTH"/>
</dbReference>
<dbReference type="InterPro" id="IPR010982">
    <property type="entry name" value="Lambda_DNA-bd_dom_sf"/>
</dbReference>
<evidence type="ECO:0000259" key="2">
    <source>
        <dbReference type="PROSITE" id="PS50943"/>
    </source>
</evidence>
<dbReference type="SMART" id="SM00530">
    <property type="entry name" value="HTH_XRE"/>
    <property type="match status" value="1"/>
</dbReference>
<evidence type="ECO:0000313" key="3">
    <source>
        <dbReference type="EMBL" id="MEB3366156.1"/>
    </source>
</evidence>
<dbReference type="CDD" id="cd00093">
    <property type="entry name" value="HTH_XRE"/>
    <property type="match status" value="1"/>
</dbReference>
<accession>A0ABU6A3W9</accession>
<dbReference type="EMBL" id="JAWLNX010000001">
    <property type="protein sequence ID" value="MEB3366156.1"/>
    <property type="molecule type" value="Genomic_DNA"/>
</dbReference>
<dbReference type="Gene3D" id="1.10.260.40">
    <property type="entry name" value="lambda repressor-like DNA-binding domains"/>
    <property type="match status" value="1"/>
</dbReference>
<protein>
    <submittedName>
        <fullName evidence="3">Helix-turn-helix transcriptional regulator</fullName>
    </submittedName>
</protein>
<dbReference type="InterPro" id="IPR041413">
    <property type="entry name" value="MLTR_LBD"/>
</dbReference>
<proteinExistence type="predicted"/>
<name>A0ABU6A3W9_9PSEU</name>
<dbReference type="PANTHER" id="PTHR35010:SF2">
    <property type="entry name" value="BLL4672 PROTEIN"/>
    <property type="match status" value="1"/>
</dbReference>